<protein>
    <submittedName>
        <fullName evidence="1">Uncharacterized protein</fullName>
    </submittedName>
</protein>
<accession>A0A8H7VS99</accession>
<organism evidence="1 2">
    <name type="scientific">Thamnidium elegans</name>
    <dbReference type="NCBI Taxonomy" id="101142"/>
    <lineage>
        <taxon>Eukaryota</taxon>
        <taxon>Fungi</taxon>
        <taxon>Fungi incertae sedis</taxon>
        <taxon>Mucoromycota</taxon>
        <taxon>Mucoromycotina</taxon>
        <taxon>Mucoromycetes</taxon>
        <taxon>Mucorales</taxon>
        <taxon>Mucorineae</taxon>
        <taxon>Mucoraceae</taxon>
        <taxon>Thamnidium</taxon>
    </lineage>
</organism>
<sequence length="197" mass="22513">MVWLISDRNATICKADAFYSNAFLFDLAESRPSEFDLNNKLWGPIIEAGKEPTATKVKDGHEKVILEVKTVISRIVAPSSFINPSSFAAPTLQICRLKADFITTSLVSPNKFITRRFCNRIRVPLQPHDAVQMKKLMQNLILLKEQVENLACLLKTEMNRFLDRRSSFENSLDSSPGPSYKIGLPRYNHWIDRDKEL</sequence>
<evidence type="ECO:0000313" key="2">
    <source>
        <dbReference type="Proteomes" id="UP000613177"/>
    </source>
</evidence>
<dbReference type="OrthoDB" id="2276859at2759"/>
<evidence type="ECO:0000313" key="1">
    <source>
        <dbReference type="EMBL" id="KAG2231215.1"/>
    </source>
</evidence>
<proteinExistence type="predicted"/>
<reference evidence="1" key="1">
    <citation type="submission" date="2021-01" db="EMBL/GenBank/DDBJ databases">
        <title>Metabolic potential, ecology and presence of endohyphal bacteria is reflected in genomic diversity of Mucoromycotina.</title>
        <authorList>
            <person name="Muszewska A."/>
            <person name="Okrasinska A."/>
            <person name="Steczkiewicz K."/>
            <person name="Drgas O."/>
            <person name="Orlowska M."/>
            <person name="Perlinska-Lenart U."/>
            <person name="Aleksandrzak-Piekarczyk T."/>
            <person name="Szatraj K."/>
            <person name="Zielenkiewicz U."/>
            <person name="Pilsyk S."/>
            <person name="Malc E."/>
            <person name="Mieczkowski P."/>
            <person name="Kruszewska J.S."/>
            <person name="Biernat P."/>
            <person name="Pawlowska J."/>
        </authorList>
    </citation>
    <scope>NUCLEOTIDE SEQUENCE</scope>
    <source>
        <strain evidence="1">WA0000018081</strain>
    </source>
</reference>
<keyword evidence="2" id="KW-1185">Reference proteome</keyword>
<gene>
    <name evidence="1" type="ORF">INT48_001217</name>
</gene>
<name>A0A8H7VS99_9FUNG</name>
<dbReference type="EMBL" id="JAEPRE010000161">
    <property type="protein sequence ID" value="KAG2231215.1"/>
    <property type="molecule type" value="Genomic_DNA"/>
</dbReference>
<comment type="caution">
    <text evidence="1">The sequence shown here is derived from an EMBL/GenBank/DDBJ whole genome shotgun (WGS) entry which is preliminary data.</text>
</comment>
<dbReference type="AlphaFoldDB" id="A0A8H7VS99"/>
<dbReference type="Proteomes" id="UP000613177">
    <property type="component" value="Unassembled WGS sequence"/>
</dbReference>